<keyword evidence="3" id="KW-1185">Reference proteome</keyword>
<evidence type="ECO:0000313" key="3">
    <source>
        <dbReference type="Proteomes" id="UP001066276"/>
    </source>
</evidence>
<evidence type="ECO:0000313" key="2">
    <source>
        <dbReference type="EMBL" id="KAJ1136380.1"/>
    </source>
</evidence>
<protein>
    <submittedName>
        <fullName evidence="2">Uncharacterized protein</fullName>
    </submittedName>
</protein>
<dbReference type="EMBL" id="JANPWB010000010">
    <property type="protein sequence ID" value="KAJ1136380.1"/>
    <property type="molecule type" value="Genomic_DNA"/>
</dbReference>
<feature type="region of interest" description="Disordered" evidence="1">
    <location>
        <begin position="126"/>
        <end position="162"/>
    </location>
</feature>
<comment type="caution">
    <text evidence="2">The sequence shown here is derived from an EMBL/GenBank/DDBJ whole genome shotgun (WGS) entry which is preliminary data.</text>
</comment>
<sequence length="188" mass="19589">MALGSGEAQAVVEPGAGPLRWEVTAAQSRACGGAAHGPAGVVVTAYRCRLSALELNCRGHSNGPNERRGGLRACNGRAVEKRRGAGLLVLLQFKIGGAGKRARPWEQAWREDLLYTVGGGRGAPLLPAKEVNAPERGPPLEPGGEALGKRGREQCEVGGRIGGPSLLRERRIAGGNPWAWSPEAGGVH</sequence>
<evidence type="ECO:0000256" key="1">
    <source>
        <dbReference type="SAM" id="MobiDB-lite"/>
    </source>
</evidence>
<organism evidence="2 3">
    <name type="scientific">Pleurodeles waltl</name>
    <name type="common">Iberian ribbed newt</name>
    <dbReference type="NCBI Taxonomy" id="8319"/>
    <lineage>
        <taxon>Eukaryota</taxon>
        <taxon>Metazoa</taxon>
        <taxon>Chordata</taxon>
        <taxon>Craniata</taxon>
        <taxon>Vertebrata</taxon>
        <taxon>Euteleostomi</taxon>
        <taxon>Amphibia</taxon>
        <taxon>Batrachia</taxon>
        <taxon>Caudata</taxon>
        <taxon>Salamandroidea</taxon>
        <taxon>Salamandridae</taxon>
        <taxon>Pleurodelinae</taxon>
        <taxon>Pleurodeles</taxon>
    </lineage>
</organism>
<dbReference type="AlphaFoldDB" id="A0AAV7Q854"/>
<dbReference type="Proteomes" id="UP001066276">
    <property type="component" value="Chromosome 6"/>
</dbReference>
<name>A0AAV7Q854_PLEWA</name>
<accession>A0AAV7Q854</accession>
<gene>
    <name evidence="2" type="ORF">NDU88_002797</name>
</gene>
<reference evidence="2" key="1">
    <citation type="journal article" date="2022" name="bioRxiv">
        <title>Sequencing and chromosome-scale assembly of the giantPleurodeles waltlgenome.</title>
        <authorList>
            <person name="Brown T."/>
            <person name="Elewa A."/>
            <person name="Iarovenko S."/>
            <person name="Subramanian E."/>
            <person name="Araus A.J."/>
            <person name="Petzold A."/>
            <person name="Susuki M."/>
            <person name="Suzuki K.-i.T."/>
            <person name="Hayashi T."/>
            <person name="Toyoda A."/>
            <person name="Oliveira C."/>
            <person name="Osipova E."/>
            <person name="Leigh N.D."/>
            <person name="Simon A."/>
            <person name="Yun M.H."/>
        </authorList>
    </citation>
    <scope>NUCLEOTIDE SEQUENCE</scope>
    <source>
        <strain evidence="2">20211129_DDA</strain>
        <tissue evidence="2">Liver</tissue>
    </source>
</reference>
<proteinExistence type="predicted"/>